<organism evidence="6 7">
    <name type="scientific">Ameca splendens</name>
    <dbReference type="NCBI Taxonomy" id="208324"/>
    <lineage>
        <taxon>Eukaryota</taxon>
        <taxon>Metazoa</taxon>
        <taxon>Chordata</taxon>
        <taxon>Craniata</taxon>
        <taxon>Vertebrata</taxon>
        <taxon>Euteleostomi</taxon>
        <taxon>Actinopterygii</taxon>
        <taxon>Neopterygii</taxon>
        <taxon>Teleostei</taxon>
        <taxon>Neoteleostei</taxon>
        <taxon>Acanthomorphata</taxon>
        <taxon>Ovalentaria</taxon>
        <taxon>Atherinomorphae</taxon>
        <taxon>Cyprinodontiformes</taxon>
        <taxon>Goodeidae</taxon>
        <taxon>Ameca</taxon>
    </lineage>
</organism>
<proteinExistence type="predicted"/>
<feature type="domain" description="Immunoglobulin V-set" evidence="4">
    <location>
        <begin position="99"/>
        <end position="181"/>
    </location>
</feature>
<keyword evidence="7" id="KW-1185">Reference proteome</keyword>
<dbReference type="Pfam" id="PF07686">
    <property type="entry name" value="V-set"/>
    <property type="match status" value="1"/>
</dbReference>
<protein>
    <recommendedName>
        <fullName evidence="8">Immunoglobulin V-set domain-containing protein</fullName>
    </recommendedName>
</protein>
<dbReference type="Proteomes" id="UP001469553">
    <property type="component" value="Unassembled WGS sequence"/>
</dbReference>
<feature type="domain" description="Immunoglobulin" evidence="5">
    <location>
        <begin position="89"/>
        <end position="196"/>
    </location>
</feature>
<dbReference type="Gene3D" id="2.60.40.10">
    <property type="entry name" value="Immunoglobulins"/>
    <property type="match status" value="2"/>
</dbReference>
<evidence type="ECO:0000313" key="6">
    <source>
        <dbReference type="EMBL" id="MEQ2309375.1"/>
    </source>
</evidence>
<name>A0ABV0ZTX4_9TELE</name>
<dbReference type="InterPro" id="IPR013106">
    <property type="entry name" value="Ig_V-set"/>
</dbReference>
<evidence type="ECO:0008006" key="8">
    <source>
        <dbReference type="Google" id="ProtNLM"/>
    </source>
</evidence>
<accession>A0ABV0ZTX4</accession>
<dbReference type="SMART" id="SM00409">
    <property type="entry name" value="IG"/>
    <property type="match status" value="1"/>
</dbReference>
<dbReference type="InterPro" id="IPR050413">
    <property type="entry name" value="TCR_beta_variable"/>
</dbReference>
<reference evidence="6 7" key="1">
    <citation type="submission" date="2021-06" db="EMBL/GenBank/DDBJ databases">
        <authorList>
            <person name="Palmer J.M."/>
        </authorList>
    </citation>
    <scope>NUCLEOTIDE SEQUENCE [LARGE SCALE GENOMIC DNA]</scope>
    <source>
        <strain evidence="6 7">AS_MEX2019</strain>
        <tissue evidence="6">Muscle</tissue>
    </source>
</reference>
<evidence type="ECO:0000259" key="4">
    <source>
        <dbReference type="SMART" id="SM00406"/>
    </source>
</evidence>
<evidence type="ECO:0000313" key="7">
    <source>
        <dbReference type="Proteomes" id="UP001469553"/>
    </source>
</evidence>
<sequence>MNLIFILSCLAGVSLCFEVHQSHSDLITVPGYKVQIFCTYDKSDYRVMLWYQHPPGDTAMNLIGNKMISILIYCCLAVFSLGVHIHQFPSNVIRNTGGDVQLFCSHEVEDYRVVLWYQQTPGEKALKLIGHGYGQFSNNSMEETFRKHFKLDGDLKAAKKNLSLFIVGLEAEHTAMYFCAAREAHCVKHPPALNKNLHLWPHVISSLNLG</sequence>
<keyword evidence="2" id="KW-0391">Immunity</keyword>
<dbReference type="SMART" id="SM00406">
    <property type="entry name" value="IGv"/>
    <property type="match status" value="1"/>
</dbReference>
<dbReference type="InterPro" id="IPR013783">
    <property type="entry name" value="Ig-like_fold"/>
</dbReference>
<dbReference type="EMBL" id="JAHRIP010072606">
    <property type="protein sequence ID" value="MEQ2309375.1"/>
    <property type="molecule type" value="Genomic_DNA"/>
</dbReference>
<evidence type="ECO:0000256" key="1">
    <source>
        <dbReference type="ARBA" id="ARBA00022729"/>
    </source>
</evidence>
<dbReference type="SUPFAM" id="SSF48726">
    <property type="entry name" value="Immunoglobulin"/>
    <property type="match status" value="2"/>
</dbReference>
<feature type="chain" id="PRO_5045295210" description="Immunoglobulin V-set domain-containing protein" evidence="3">
    <location>
        <begin position="17"/>
        <end position="210"/>
    </location>
</feature>
<evidence type="ECO:0000259" key="5">
    <source>
        <dbReference type="SMART" id="SM00409"/>
    </source>
</evidence>
<dbReference type="PANTHER" id="PTHR23268">
    <property type="entry name" value="T-CELL RECEPTOR BETA CHAIN"/>
    <property type="match status" value="1"/>
</dbReference>
<dbReference type="InterPro" id="IPR036179">
    <property type="entry name" value="Ig-like_dom_sf"/>
</dbReference>
<dbReference type="InterPro" id="IPR003599">
    <property type="entry name" value="Ig_sub"/>
</dbReference>
<comment type="caution">
    <text evidence="6">The sequence shown here is derived from an EMBL/GenBank/DDBJ whole genome shotgun (WGS) entry which is preliminary data.</text>
</comment>
<dbReference type="PANTHER" id="PTHR23268:SF102">
    <property type="entry name" value="IMMUNOGLOBULIN V-SET DOMAIN-CONTAINING PROTEIN"/>
    <property type="match status" value="1"/>
</dbReference>
<evidence type="ECO:0000256" key="2">
    <source>
        <dbReference type="ARBA" id="ARBA00022859"/>
    </source>
</evidence>
<feature type="signal peptide" evidence="3">
    <location>
        <begin position="1"/>
        <end position="16"/>
    </location>
</feature>
<gene>
    <name evidence="6" type="ORF">AMECASPLE_038059</name>
</gene>
<keyword evidence="1 3" id="KW-0732">Signal</keyword>
<evidence type="ECO:0000256" key="3">
    <source>
        <dbReference type="SAM" id="SignalP"/>
    </source>
</evidence>